<sequence length="86" mass="9904">MEELKDALLKLQQMNTLRITRLEYEMLTLKNVVFKDVTDKLGIDSQEINSMFDTITRDAISGNLKNLLPLFDRLDESMIKQGLGID</sequence>
<organism evidence="1 2">
    <name type="scientific">Spirosoma liriopis</name>
    <dbReference type="NCBI Taxonomy" id="2937440"/>
    <lineage>
        <taxon>Bacteria</taxon>
        <taxon>Pseudomonadati</taxon>
        <taxon>Bacteroidota</taxon>
        <taxon>Cytophagia</taxon>
        <taxon>Cytophagales</taxon>
        <taxon>Cytophagaceae</taxon>
        <taxon>Spirosoma</taxon>
    </lineage>
</organism>
<accession>A0ABT0HN23</accession>
<dbReference type="EMBL" id="JALPRF010000003">
    <property type="protein sequence ID" value="MCK8493561.1"/>
    <property type="molecule type" value="Genomic_DNA"/>
</dbReference>
<proteinExistence type="predicted"/>
<name>A0ABT0HN23_9BACT</name>
<gene>
    <name evidence="1" type="ORF">M0L20_16970</name>
</gene>
<evidence type="ECO:0000313" key="1">
    <source>
        <dbReference type="EMBL" id="MCK8493561.1"/>
    </source>
</evidence>
<dbReference type="Proteomes" id="UP001202180">
    <property type="component" value="Unassembled WGS sequence"/>
</dbReference>
<keyword evidence="2" id="KW-1185">Reference proteome</keyword>
<evidence type="ECO:0000313" key="2">
    <source>
        <dbReference type="Proteomes" id="UP001202180"/>
    </source>
</evidence>
<dbReference type="RefSeq" id="WP_248478163.1">
    <property type="nucleotide sequence ID" value="NZ_JALPRF010000003.1"/>
</dbReference>
<comment type="caution">
    <text evidence="1">The sequence shown here is derived from an EMBL/GenBank/DDBJ whole genome shotgun (WGS) entry which is preliminary data.</text>
</comment>
<reference evidence="1 2" key="1">
    <citation type="submission" date="2022-04" db="EMBL/GenBank/DDBJ databases">
        <title>Spirosoma sp. strain RP8 genome sequencing and assembly.</title>
        <authorList>
            <person name="Jung Y."/>
        </authorList>
    </citation>
    <scope>NUCLEOTIDE SEQUENCE [LARGE SCALE GENOMIC DNA]</scope>
    <source>
        <strain evidence="1 2">RP8</strain>
    </source>
</reference>
<protein>
    <submittedName>
        <fullName evidence="1">Uncharacterized protein</fullName>
    </submittedName>
</protein>